<sequence length="101" mass="11107">MQATILHAAKQISRAEAILIGAGAGMGVDSGLPDFRGNEGFWRAYPPLKRLGLSFVSMANPLWLETDPALAWGFYGHRLHLYRDTVPHAGFQILRGCLETL</sequence>
<dbReference type="InterPro" id="IPR029035">
    <property type="entry name" value="DHS-like_NAD/FAD-binding_dom"/>
</dbReference>
<reference evidence="1" key="1">
    <citation type="submission" date="2019-02" db="EMBL/GenBank/DDBJ databases">
        <authorList>
            <person name="Gruber-Vodicka R. H."/>
            <person name="Seah K. B. B."/>
        </authorList>
    </citation>
    <scope>NUCLEOTIDE SEQUENCE</scope>
    <source>
        <strain evidence="3">BECK_SA2B12</strain>
        <strain evidence="2">BECK_SA2B15</strain>
        <strain evidence="1">BECK_SA2B20</strain>
    </source>
</reference>
<protein>
    <submittedName>
        <fullName evidence="1">Sir2 family protein</fullName>
    </submittedName>
</protein>
<dbReference type="SUPFAM" id="SSF52467">
    <property type="entry name" value="DHS-like NAD/FAD-binding domain"/>
    <property type="match status" value="1"/>
</dbReference>
<name>A0A450VFT1_9GAMM</name>
<evidence type="ECO:0000313" key="3">
    <source>
        <dbReference type="EMBL" id="VFK06621.1"/>
    </source>
</evidence>
<dbReference type="EMBL" id="CAADFG010000363">
    <property type="protein sequence ID" value="VFK03900.1"/>
    <property type="molecule type" value="Genomic_DNA"/>
</dbReference>
<evidence type="ECO:0000313" key="1">
    <source>
        <dbReference type="EMBL" id="VFK03587.1"/>
    </source>
</evidence>
<organism evidence="1">
    <name type="scientific">Candidatus Kentrum eta</name>
    <dbReference type="NCBI Taxonomy" id="2126337"/>
    <lineage>
        <taxon>Bacteria</taxon>
        <taxon>Pseudomonadati</taxon>
        <taxon>Pseudomonadota</taxon>
        <taxon>Gammaproteobacteria</taxon>
        <taxon>Candidatus Kentrum</taxon>
    </lineage>
</organism>
<dbReference type="AlphaFoldDB" id="A0A450VFT1"/>
<gene>
    <name evidence="2" type="ORF">BECKH772A_GA0070896_103632</name>
    <name evidence="1" type="ORF">BECKH772B_GA0070898_103653</name>
    <name evidence="3" type="ORF">BECKH772C_GA0070978_103623</name>
</gene>
<accession>A0A450VFT1</accession>
<dbReference type="EMBL" id="CAADFI010000365">
    <property type="protein sequence ID" value="VFK03587.1"/>
    <property type="molecule type" value="Genomic_DNA"/>
</dbReference>
<dbReference type="EMBL" id="CAADFJ010000362">
    <property type="protein sequence ID" value="VFK06621.1"/>
    <property type="molecule type" value="Genomic_DNA"/>
</dbReference>
<proteinExistence type="predicted"/>
<dbReference type="Gene3D" id="3.40.50.1220">
    <property type="entry name" value="TPP-binding domain"/>
    <property type="match status" value="1"/>
</dbReference>
<evidence type="ECO:0000313" key="2">
    <source>
        <dbReference type="EMBL" id="VFK03900.1"/>
    </source>
</evidence>